<dbReference type="EMBL" id="LC515367">
    <property type="protein sequence ID" value="BBQ05363.1"/>
    <property type="molecule type" value="Genomic_DNA"/>
</dbReference>
<dbReference type="GO" id="GO:0005840">
    <property type="term" value="C:ribosome"/>
    <property type="evidence" value="ECO:0007669"/>
    <property type="project" value="UniProtKB-KW"/>
</dbReference>
<dbReference type="PROSITE" id="PS00548">
    <property type="entry name" value="RIBOSOMAL_S3"/>
    <property type="match status" value="1"/>
</dbReference>
<accession>A0A679EJS1</accession>
<sequence length="370" mass="42797">MGQKVHALGFRVGNPSKGEARGWEHLWVTKGRDRGSMAQTVSWTERYLREVFQKGGVSLVGCQATAVQHGAHEWSKGRMPRYGWEWTIQVVAQRFLDADSSAFGKEDRKQEELSIETYGETSYAVQIPNGNQSWWVEGSAVRDLWGAQFGTIAPNTGSDMSEYERWLLSSETKKKENPMTPQRTLPWQQKIRNQSTFLRTKQRPVQTRWAERVEFGWKNFWETMEAQGGCPSLDALSKRLRNVWDAPVRIRVEFVDAFHGAQAYLQYTMDTSFGKKGKKRAWQATFEEPMRNRKGTKPYSYRIWSSGRHNGAEMARLEKVQGGNLSFQRLDDPVQYAMGERLTKYGQISLRFWMLPRKLRPVWSTESMSS</sequence>
<dbReference type="AlphaFoldDB" id="A0A679EJS1"/>
<organism evidence="5">
    <name type="scientific">Hemiarma marina</name>
    <dbReference type="NCBI Taxonomy" id="1848298"/>
    <lineage>
        <taxon>Eukaryota</taxon>
        <taxon>Cryptophyceae</taxon>
        <taxon>Cyathomonadacea</taxon>
        <taxon>Goniomonadaceae</taxon>
    </lineage>
</organism>
<dbReference type="InterPro" id="IPR018280">
    <property type="entry name" value="Ribosomal_uS3_CS"/>
</dbReference>
<keyword evidence="3 4" id="KW-0687">Ribonucleoprotein</keyword>
<dbReference type="Gene3D" id="3.30.1140.32">
    <property type="entry name" value="Ribosomal protein S3, C-terminal domain"/>
    <property type="match status" value="1"/>
</dbReference>
<evidence type="ECO:0000313" key="5">
    <source>
        <dbReference type="EMBL" id="BBQ05363.1"/>
    </source>
</evidence>
<proteinExistence type="inferred from homology"/>
<dbReference type="InterPro" id="IPR036419">
    <property type="entry name" value="Ribosomal_S3_C_sf"/>
</dbReference>
<keyword evidence="5" id="KW-0496">Mitochondrion</keyword>
<gene>
    <name evidence="5" type="primary">rps3</name>
</gene>
<dbReference type="GO" id="GO:1990904">
    <property type="term" value="C:ribonucleoprotein complex"/>
    <property type="evidence" value="ECO:0007669"/>
    <property type="project" value="UniProtKB-KW"/>
</dbReference>
<comment type="similarity">
    <text evidence="1 4">Belongs to the universal ribosomal protein uS3 family.</text>
</comment>
<reference evidence="5" key="1">
    <citation type="submission" date="2019-12" db="EMBL/GenBank/DDBJ databases">
        <title>Mitochondrial genomes of Hemiarma marina and Leucocryptos marina revised the evolution of cytochrome c maturation in Cryptista.</title>
        <authorList>
            <person name="Nishimura Y."/>
            <person name="Kume K."/>
            <person name="Sonehara K."/>
            <person name="Tanifuji G."/>
            <person name="Shiratori T."/>
            <person name="Ishida K."/>
            <person name="Hashimoto T."/>
            <person name="Inagaki Y."/>
            <person name="Ohkuma M."/>
        </authorList>
    </citation>
    <scope>NUCLEOTIDE SEQUENCE</scope>
    <source>
        <strain evidence="5">SRT149</strain>
    </source>
</reference>
<evidence type="ECO:0000256" key="4">
    <source>
        <dbReference type="RuleBase" id="RU003624"/>
    </source>
</evidence>
<name>A0A679EJS1_9CRYP</name>
<evidence type="ECO:0000256" key="2">
    <source>
        <dbReference type="ARBA" id="ARBA00022980"/>
    </source>
</evidence>
<evidence type="ECO:0000256" key="3">
    <source>
        <dbReference type="ARBA" id="ARBA00023274"/>
    </source>
</evidence>
<keyword evidence="2 4" id="KW-0689">Ribosomal protein</keyword>
<protein>
    <submittedName>
        <fullName evidence="5">30S ribosomal protein S3</fullName>
    </submittedName>
</protein>
<evidence type="ECO:0000256" key="1">
    <source>
        <dbReference type="ARBA" id="ARBA00010761"/>
    </source>
</evidence>
<geneLocation type="mitochondrion" evidence="5"/>
<dbReference type="SUPFAM" id="SSF54821">
    <property type="entry name" value="Ribosomal protein S3 C-terminal domain"/>
    <property type="match status" value="1"/>
</dbReference>